<dbReference type="SUPFAM" id="SSF53383">
    <property type="entry name" value="PLP-dependent transferases"/>
    <property type="match status" value="1"/>
</dbReference>
<dbReference type="Gene3D" id="3.40.640.10">
    <property type="entry name" value="Type I PLP-dependent aspartate aminotransferase-like (Major domain)"/>
    <property type="match status" value="1"/>
</dbReference>
<name>A0AA97CWE6_9ACTN</name>
<organism evidence="2">
    <name type="scientific">Gordonia sp. MP11Mi</name>
    <dbReference type="NCBI Taxonomy" id="3022769"/>
    <lineage>
        <taxon>Bacteria</taxon>
        <taxon>Bacillati</taxon>
        <taxon>Actinomycetota</taxon>
        <taxon>Actinomycetes</taxon>
        <taxon>Mycobacteriales</taxon>
        <taxon>Gordoniaceae</taxon>
        <taxon>Gordonia</taxon>
    </lineage>
</organism>
<dbReference type="Pfam" id="PF00266">
    <property type="entry name" value="Aminotran_5"/>
    <property type="match status" value="1"/>
</dbReference>
<accession>A0AA97CWE6</accession>
<protein>
    <recommendedName>
        <fullName evidence="1">Aminotransferase class V domain-containing protein</fullName>
    </recommendedName>
</protein>
<dbReference type="PANTHER" id="PTHR43586">
    <property type="entry name" value="CYSTEINE DESULFURASE"/>
    <property type="match status" value="1"/>
</dbReference>
<evidence type="ECO:0000313" key="2">
    <source>
        <dbReference type="EMBL" id="WOC12399.1"/>
    </source>
</evidence>
<dbReference type="InterPro" id="IPR015424">
    <property type="entry name" value="PyrdxlP-dep_Trfase"/>
</dbReference>
<sequence>MIGASQVSIVVAMPFDIASVRGLFPALGDGWIHLDSQRGMQIPDAVASAVSRGVRSYPVLGGGLSRQSLDAAATTMQAREAIADLLGADSACVVFGPSRGALVSALVESLPVTSWIGDGVVLSVLDDEENIVPWLRGAARHGAAVRWAQVDIEDGSLPPWQFGELITDRTSVVSVALASSTTGAITDIGQIAGHARAAGALMVVDATSAAPFVPLSMSEMGADVVLVSAERWGGPRMSAMVFADQSRMASLTNVSMDPHATGPARLEPSPTPTAWLAGLVASVEVLAGLDSAVTGSRRRRLTASMDGAYEYLQRLTFYLVNALDNLGHVQVIGADTHRVPLLSFLVDRVSAEKVGVRLNDNGISALHAVPNRALHAIGVADAGGAVTVGLGVYSTPYEMDQLARVLGSFG</sequence>
<dbReference type="InterPro" id="IPR015421">
    <property type="entry name" value="PyrdxlP-dep_Trfase_major"/>
</dbReference>
<dbReference type="AlphaFoldDB" id="A0AA97CWE6"/>
<evidence type="ECO:0000259" key="1">
    <source>
        <dbReference type="Pfam" id="PF00266"/>
    </source>
</evidence>
<reference evidence="2" key="1">
    <citation type="submission" date="2023-06" db="EMBL/GenBank/DDBJ databases">
        <title>Gordonia sp. nov. and Pseudochrobactrum sp. nov., two species isolated from the burying beetle Nicrophorus vespilloides.</title>
        <authorList>
            <person name="Poehlein A."/>
            <person name="Guzman J."/>
            <person name="Daniel R."/>
            <person name="Vilcinskas A."/>
        </authorList>
    </citation>
    <scope>NUCLEOTIDE SEQUENCE</scope>
    <source>
        <strain evidence="2">MP11Mi</strain>
    </source>
</reference>
<dbReference type="EMBL" id="CP128986">
    <property type="protein sequence ID" value="WOC12399.1"/>
    <property type="molecule type" value="Genomic_DNA"/>
</dbReference>
<dbReference type="PANTHER" id="PTHR43586:SF21">
    <property type="entry name" value="PYRIDOXAL PHOSPHATE (PLP)-DEPENDENT ASPARTATE AMINOTRANSFERASE SUPERFAMILY"/>
    <property type="match status" value="1"/>
</dbReference>
<dbReference type="InterPro" id="IPR000192">
    <property type="entry name" value="Aminotrans_V_dom"/>
</dbReference>
<proteinExistence type="predicted"/>
<dbReference type="InterPro" id="IPR015422">
    <property type="entry name" value="PyrdxlP-dep_Trfase_small"/>
</dbReference>
<feature type="domain" description="Aminotransferase class V" evidence="1">
    <location>
        <begin position="33"/>
        <end position="402"/>
    </location>
</feature>
<gene>
    <name evidence="2" type="ORF">MP11Mi_14840</name>
</gene>
<dbReference type="Gene3D" id="3.90.1150.10">
    <property type="entry name" value="Aspartate Aminotransferase, domain 1"/>
    <property type="match status" value="1"/>
</dbReference>